<dbReference type="PANTHER" id="PTHR46126">
    <property type="entry name" value="DYNACTIN SUBUNIT 5"/>
    <property type="match status" value="1"/>
</dbReference>
<dbReference type="SUPFAM" id="SSF51161">
    <property type="entry name" value="Trimeric LpxA-like enzymes"/>
    <property type="match status" value="1"/>
</dbReference>
<keyword evidence="7" id="KW-1185">Reference proteome</keyword>
<evidence type="ECO:0000313" key="7">
    <source>
        <dbReference type="Proteomes" id="UP000290900"/>
    </source>
</evidence>
<name>A0A448YR20_BRENA</name>
<dbReference type="InParanoid" id="A0A448YR20"/>
<dbReference type="InterPro" id="IPR047125">
    <property type="entry name" value="DCTN5"/>
</dbReference>
<dbReference type="GO" id="GO:0005869">
    <property type="term" value="C:dynactin complex"/>
    <property type="evidence" value="ECO:0007669"/>
    <property type="project" value="TreeGrafter"/>
</dbReference>
<gene>
    <name evidence="6" type="ORF">BRENAR_LOCUS4120</name>
</gene>
<keyword evidence="2" id="KW-0963">Cytoplasm</keyword>
<protein>
    <recommendedName>
        <fullName evidence="5">Dynactin subunit 5</fullName>
    </recommendedName>
</protein>
<dbReference type="EMBL" id="CAACVR010000045">
    <property type="protein sequence ID" value="VEU23389.1"/>
    <property type="molecule type" value="Genomic_DNA"/>
</dbReference>
<evidence type="ECO:0000256" key="1">
    <source>
        <dbReference type="ARBA" id="ARBA00004245"/>
    </source>
</evidence>
<organism evidence="6 7">
    <name type="scientific">Brettanomyces naardenensis</name>
    <name type="common">Yeast</name>
    <dbReference type="NCBI Taxonomy" id="13370"/>
    <lineage>
        <taxon>Eukaryota</taxon>
        <taxon>Fungi</taxon>
        <taxon>Dikarya</taxon>
        <taxon>Ascomycota</taxon>
        <taxon>Saccharomycotina</taxon>
        <taxon>Pichiomycetes</taxon>
        <taxon>Pichiales</taxon>
        <taxon>Pichiaceae</taxon>
        <taxon>Brettanomyces</taxon>
    </lineage>
</organism>
<evidence type="ECO:0000256" key="2">
    <source>
        <dbReference type="ARBA" id="ARBA00022490"/>
    </source>
</evidence>
<dbReference type="AlphaFoldDB" id="A0A448YR20"/>
<comment type="subcellular location">
    <subcellularLocation>
        <location evidence="1">Cytoplasm</location>
        <location evidence="1">Cytoskeleton</location>
    </subcellularLocation>
</comment>
<dbReference type="Pfam" id="PF21711">
    <property type="entry name" value="DCTN5"/>
    <property type="match status" value="1"/>
</dbReference>
<dbReference type="STRING" id="13370.A0A448YR20"/>
<proteinExistence type="inferred from homology"/>
<dbReference type="InterPro" id="IPR011004">
    <property type="entry name" value="Trimer_LpxA-like_sf"/>
</dbReference>
<dbReference type="Proteomes" id="UP000290900">
    <property type="component" value="Unassembled WGS sequence"/>
</dbReference>
<evidence type="ECO:0000256" key="3">
    <source>
        <dbReference type="ARBA" id="ARBA00023212"/>
    </source>
</evidence>
<dbReference type="OrthoDB" id="417208at2759"/>
<keyword evidence="3" id="KW-0206">Cytoskeleton</keyword>
<evidence type="ECO:0000313" key="6">
    <source>
        <dbReference type="EMBL" id="VEU23389.1"/>
    </source>
</evidence>
<accession>A0A448YR20</accession>
<dbReference type="Gene3D" id="2.160.10.10">
    <property type="entry name" value="Hexapeptide repeat proteins"/>
    <property type="match status" value="1"/>
</dbReference>
<evidence type="ECO:0000256" key="5">
    <source>
        <dbReference type="ARBA" id="ARBA00034865"/>
    </source>
</evidence>
<sequence>MNEGGWIETASGNRIHKSCMIKGSKYVVIGGSTTIDSNCTVIVSGKEPVKPAKLIIGKCTYFKPSVELYLSRPTRSLYIGSFTMIGTGTKINNCSSIGSRVLIGERCEIDKNCTIYDCCILEDGTHLPSGYTVPPFTRVTRKLEYHNLEPSFRDEIEESVKTSLLFG</sequence>
<dbReference type="PANTHER" id="PTHR46126:SF1">
    <property type="entry name" value="DYNACTIN SUBUNIT 5"/>
    <property type="match status" value="1"/>
</dbReference>
<reference evidence="6 7" key="1">
    <citation type="submission" date="2018-12" db="EMBL/GenBank/DDBJ databases">
        <authorList>
            <person name="Tiukova I."/>
            <person name="Dainat J."/>
        </authorList>
    </citation>
    <scope>NUCLEOTIDE SEQUENCE [LARGE SCALE GENOMIC DNA]</scope>
</reference>
<comment type="similarity">
    <text evidence="4">Belongs to the dynactin subunits 5/6 family. Dynactin subunit 5 subfamily.</text>
</comment>
<evidence type="ECO:0000256" key="4">
    <source>
        <dbReference type="ARBA" id="ARBA00034706"/>
    </source>
</evidence>